<organism evidence="2 3">
    <name type="scientific">Favolaschia claudopus</name>
    <dbReference type="NCBI Taxonomy" id="2862362"/>
    <lineage>
        <taxon>Eukaryota</taxon>
        <taxon>Fungi</taxon>
        <taxon>Dikarya</taxon>
        <taxon>Basidiomycota</taxon>
        <taxon>Agaricomycotina</taxon>
        <taxon>Agaricomycetes</taxon>
        <taxon>Agaricomycetidae</taxon>
        <taxon>Agaricales</taxon>
        <taxon>Marasmiineae</taxon>
        <taxon>Mycenaceae</taxon>
        <taxon>Favolaschia</taxon>
    </lineage>
</organism>
<dbReference type="AlphaFoldDB" id="A0AAW0A4P0"/>
<comment type="caution">
    <text evidence="2">The sequence shown here is derived from an EMBL/GenBank/DDBJ whole genome shotgun (WGS) entry which is preliminary data.</text>
</comment>
<evidence type="ECO:0000313" key="2">
    <source>
        <dbReference type="EMBL" id="KAK7000581.1"/>
    </source>
</evidence>
<feature type="region of interest" description="Disordered" evidence="1">
    <location>
        <begin position="256"/>
        <end position="276"/>
    </location>
</feature>
<keyword evidence="3" id="KW-1185">Reference proteome</keyword>
<dbReference type="EMBL" id="JAWWNJ010000088">
    <property type="protein sequence ID" value="KAK7000581.1"/>
    <property type="molecule type" value="Genomic_DNA"/>
</dbReference>
<gene>
    <name evidence="2" type="ORF">R3P38DRAFT_3218745</name>
</gene>
<accession>A0AAW0A4P0</accession>
<reference evidence="2 3" key="1">
    <citation type="journal article" date="2024" name="J Genomics">
        <title>Draft genome sequencing and assembly of Favolaschia claudopus CIRM-BRFM 2984 isolated from oak limbs.</title>
        <authorList>
            <person name="Navarro D."/>
            <person name="Drula E."/>
            <person name="Chaduli D."/>
            <person name="Cazenave R."/>
            <person name="Ahrendt S."/>
            <person name="Wang J."/>
            <person name="Lipzen A."/>
            <person name="Daum C."/>
            <person name="Barry K."/>
            <person name="Grigoriev I.V."/>
            <person name="Favel A."/>
            <person name="Rosso M.N."/>
            <person name="Martin F."/>
        </authorList>
    </citation>
    <scope>NUCLEOTIDE SEQUENCE [LARGE SCALE GENOMIC DNA]</scope>
    <source>
        <strain evidence="2 3">CIRM-BRFM 2984</strain>
    </source>
</reference>
<evidence type="ECO:0000256" key="1">
    <source>
        <dbReference type="SAM" id="MobiDB-lite"/>
    </source>
</evidence>
<protein>
    <submittedName>
        <fullName evidence="2">Uncharacterized protein</fullName>
    </submittedName>
</protein>
<feature type="compositionally biased region" description="Basic and acidic residues" evidence="1">
    <location>
        <begin position="1"/>
        <end position="12"/>
    </location>
</feature>
<evidence type="ECO:0000313" key="3">
    <source>
        <dbReference type="Proteomes" id="UP001362999"/>
    </source>
</evidence>
<feature type="region of interest" description="Disordered" evidence="1">
    <location>
        <begin position="1"/>
        <end position="21"/>
    </location>
</feature>
<sequence length="406" mass="44123">MRVSEGFRHGKEGVGVSDGPAQSDSAIIGPYDTAFPSTFTFKIRQLLISVSLGLVQATLISGVTSFKIHWESTDPAFDLNSSFHPTYMAPLYRIRRRYPLNCRVSQDDFCSASPCFAICPPRSARTNENAVQVAGGMSTEMTRNLIARVRSNTYLVLRQSRLADILIDRIPHTTRLVDSVLDAGTVGCTTTHAASTFGDDARLCNTTSYAALRRSPGGGGGLTMPACSLRSPYIASVCTESHALIPCPTHLISASTSMSGSPSAENASSRPHLSAPRPHLFYTPQELLRVFCPSHPCTSNLSLSSALAPPPLTAHRGFQFRDETKAAVSSMYPLLPRRLLARPALDGARSVQMPTPTSLPSTYLFPPLSPPKPTFMPFDYPTCLDDLVYLRLRGNHRHAGAREGRK</sequence>
<proteinExistence type="predicted"/>
<dbReference type="Proteomes" id="UP001362999">
    <property type="component" value="Unassembled WGS sequence"/>
</dbReference>
<name>A0AAW0A4P0_9AGAR</name>